<dbReference type="GO" id="GO:1990281">
    <property type="term" value="C:efflux pump complex"/>
    <property type="evidence" value="ECO:0007669"/>
    <property type="project" value="TreeGrafter"/>
</dbReference>
<dbReference type="InterPro" id="IPR006143">
    <property type="entry name" value="RND_pump_MFP"/>
</dbReference>
<evidence type="ECO:0000259" key="3">
    <source>
        <dbReference type="Pfam" id="PF25917"/>
    </source>
</evidence>
<dbReference type="PANTHER" id="PTHR30469:SF15">
    <property type="entry name" value="HLYD FAMILY OF SECRETION PROTEINS"/>
    <property type="match status" value="1"/>
</dbReference>
<evidence type="ECO:0000256" key="1">
    <source>
        <dbReference type="ARBA" id="ARBA00009477"/>
    </source>
</evidence>
<comment type="similarity">
    <text evidence="1">Belongs to the membrane fusion protein (MFP) (TC 8.A.1) family.</text>
</comment>
<evidence type="ECO:0000313" key="5">
    <source>
        <dbReference type="EMBL" id="KXU34523.1"/>
    </source>
</evidence>
<evidence type="ECO:0000259" key="4">
    <source>
        <dbReference type="Pfam" id="PF25954"/>
    </source>
</evidence>
<dbReference type="NCBIfam" id="TIGR01730">
    <property type="entry name" value="RND_mfp"/>
    <property type="match status" value="1"/>
</dbReference>
<evidence type="ECO:0000256" key="2">
    <source>
        <dbReference type="SAM" id="SignalP"/>
    </source>
</evidence>
<dbReference type="Gene3D" id="2.40.30.170">
    <property type="match status" value="1"/>
</dbReference>
<name>A0A139SJ11_9BACT</name>
<evidence type="ECO:0000313" key="6">
    <source>
        <dbReference type="Proteomes" id="UP000071392"/>
    </source>
</evidence>
<sequence>MKLFLTTLCIAAFATLARSAEIEVSAQVAQNIGLQTAVAELRPIERSVSALGRVEAEPGSLVAITSRVAGRVTALAVHDGQRVEVGDFLVEVESRVAAQTPPRLRFTSPIAGRVLEAEIPLGGAVEPADTLLTLVDLSEVDVVGEIHIRDLANVQLGQRVRVRSAAYPGEVFEGELKTIAANVDRQTGTRRIFVHTPNLQEKLLLGMRVQLSIVVEDQARAVVVPREAVRGEAGDFFVFRELPSAGGNAGLSASHERHYERTSVVVGLRDDRFVEIIDGVLPGDRIVTRGNYQLEYLEAARGEGSAAFDDGHGHTH</sequence>
<dbReference type="Gene3D" id="2.40.50.100">
    <property type="match status" value="1"/>
</dbReference>
<dbReference type="GO" id="GO:0015562">
    <property type="term" value="F:efflux transmembrane transporter activity"/>
    <property type="evidence" value="ECO:0007669"/>
    <property type="project" value="TreeGrafter"/>
</dbReference>
<dbReference type="Gene3D" id="2.40.420.20">
    <property type="match status" value="1"/>
</dbReference>
<accession>A0A139SJ11</accession>
<reference evidence="5 6" key="1">
    <citation type="submission" date="2016-02" db="EMBL/GenBank/DDBJ databases">
        <authorList>
            <person name="Wen L."/>
            <person name="He K."/>
            <person name="Yang H."/>
        </authorList>
    </citation>
    <scope>NUCLEOTIDE SEQUENCE [LARGE SCALE GENOMIC DNA]</scope>
    <source>
        <strain evidence="5 6">CV41</strain>
    </source>
</reference>
<organism evidence="5 6">
    <name type="scientific">Cephaloticoccus capnophilus</name>
    <dbReference type="NCBI Taxonomy" id="1548208"/>
    <lineage>
        <taxon>Bacteria</taxon>
        <taxon>Pseudomonadati</taxon>
        <taxon>Verrucomicrobiota</taxon>
        <taxon>Opitutia</taxon>
        <taxon>Opitutales</taxon>
        <taxon>Opitutaceae</taxon>
        <taxon>Cephaloticoccus</taxon>
    </lineage>
</organism>
<proteinExistence type="inferred from homology"/>
<dbReference type="PANTHER" id="PTHR30469">
    <property type="entry name" value="MULTIDRUG RESISTANCE PROTEIN MDTA"/>
    <property type="match status" value="1"/>
</dbReference>
<feature type="chain" id="PRO_5007299227" description="RND efflux pump membrane fusion protein barrel-sandwich domain-containing protein" evidence="2">
    <location>
        <begin position="20"/>
        <end position="316"/>
    </location>
</feature>
<dbReference type="InterPro" id="IPR058625">
    <property type="entry name" value="MdtA-like_BSH"/>
</dbReference>
<dbReference type="Proteomes" id="UP000071392">
    <property type="component" value="Unassembled WGS sequence"/>
</dbReference>
<dbReference type="OrthoDB" id="185188at2"/>
<dbReference type="SUPFAM" id="SSF111369">
    <property type="entry name" value="HlyD-like secretion proteins"/>
    <property type="match status" value="1"/>
</dbReference>
<keyword evidence="2" id="KW-0732">Signal</keyword>
<comment type="caution">
    <text evidence="5">The sequence shown here is derived from an EMBL/GenBank/DDBJ whole genome shotgun (WGS) entry which is preliminary data.</text>
</comment>
<protein>
    <recommendedName>
        <fullName evidence="7">RND efflux pump membrane fusion protein barrel-sandwich domain-containing protein</fullName>
    </recommendedName>
</protein>
<feature type="domain" description="CusB-like beta-barrel" evidence="4">
    <location>
        <begin position="150"/>
        <end position="213"/>
    </location>
</feature>
<feature type="signal peptide" evidence="2">
    <location>
        <begin position="1"/>
        <end position="19"/>
    </location>
</feature>
<dbReference type="EMBL" id="LSZP01000053">
    <property type="protein sequence ID" value="KXU34523.1"/>
    <property type="molecule type" value="Genomic_DNA"/>
</dbReference>
<keyword evidence="6" id="KW-1185">Reference proteome</keyword>
<dbReference type="AlphaFoldDB" id="A0A139SJ11"/>
<dbReference type="Pfam" id="PF25954">
    <property type="entry name" value="Beta-barrel_RND_2"/>
    <property type="match status" value="1"/>
</dbReference>
<evidence type="ECO:0008006" key="7">
    <source>
        <dbReference type="Google" id="ProtNLM"/>
    </source>
</evidence>
<dbReference type="RefSeq" id="WP_068712809.1">
    <property type="nucleotide sequence ID" value="NZ_LSZP01000053.1"/>
</dbReference>
<dbReference type="STRING" id="1548208.AXK12_07155"/>
<feature type="domain" description="Multidrug resistance protein MdtA-like barrel-sandwich hybrid" evidence="3">
    <location>
        <begin position="62"/>
        <end position="135"/>
    </location>
</feature>
<gene>
    <name evidence="5" type="ORF">AXK12_07155</name>
</gene>
<dbReference type="Pfam" id="PF25917">
    <property type="entry name" value="BSH_RND"/>
    <property type="match status" value="1"/>
</dbReference>
<dbReference type="FunFam" id="2.40.30.170:FF:000010">
    <property type="entry name" value="Efflux RND transporter periplasmic adaptor subunit"/>
    <property type="match status" value="1"/>
</dbReference>
<dbReference type="InterPro" id="IPR058792">
    <property type="entry name" value="Beta-barrel_RND_2"/>
</dbReference>